<feature type="region of interest" description="Disordered" evidence="1">
    <location>
        <begin position="1"/>
        <end position="76"/>
    </location>
</feature>
<proteinExistence type="predicted"/>
<dbReference type="AlphaFoldDB" id="A0A5M3N0T3"/>
<gene>
    <name evidence="2" type="ORF">CONPUDRAFT_42737</name>
</gene>
<reference evidence="3" key="1">
    <citation type="journal article" date="2012" name="Science">
        <title>The Paleozoic origin of enzymatic lignin decomposition reconstructed from 31 fungal genomes.</title>
        <authorList>
            <person name="Floudas D."/>
            <person name="Binder M."/>
            <person name="Riley R."/>
            <person name="Barry K."/>
            <person name="Blanchette R.A."/>
            <person name="Henrissat B."/>
            <person name="Martinez A.T."/>
            <person name="Otillar R."/>
            <person name="Spatafora J.W."/>
            <person name="Yadav J.S."/>
            <person name="Aerts A."/>
            <person name="Benoit I."/>
            <person name="Boyd A."/>
            <person name="Carlson A."/>
            <person name="Copeland A."/>
            <person name="Coutinho P.M."/>
            <person name="de Vries R.P."/>
            <person name="Ferreira P."/>
            <person name="Findley K."/>
            <person name="Foster B."/>
            <person name="Gaskell J."/>
            <person name="Glotzer D."/>
            <person name="Gorecki P."/>
            <person name="Heitman J."/>
            <person name="Hesse C."/>
            <person name="Hori C."/>
            <person name="Igarashi K."/>
            <person name="Jurgens J.A."/>
            <person name="Kallen N."/>
            <person name="Kersten P."/>
            <person name="Kohler A."/>
            <person name="Kuees U."/>
            <person name="Kumar T.K.A."/>
            <person name="Kuo A."/>
            <person name="LaButti K."/>
            <person name="Larrondo L.F."/>
            <person name="Lindquist E."/>
            <person name="Ling A."/>
            <person name="Lombard V."/>
            <person name="Lucas S."/>
            <person name="Lundell T."/>
            <person name="Martin R."/>
            <person name="McLaughlin D.J."/>
            <person name="Morgenstern I."/>
            <person name="Morin E."/>
            <person name="Murat C."/>
            <person name="Nagy L.G."/>
            <person name="Nolan M."/>
            <person name="Ohm R.A."/>
            <person name="Patyshakuliyeva A."/>
            <person name="Rokas A."/>
            <person name="Ruiz-Duenas F.J."/>
            <person name="Sabat G."/>
            <person name="Salamov A."/>
            <person name="Samejima M."/>
            <person name="Schmutz J."/>
            <person name="Slot J.C."/>
            <person name="St John F."/>
            <person name="Stenlid J."/>
            <person name="Sun H."/>
            <person name="Sun S."/>
            <person name="Syed K."/>
            <person name="Tsang A."/>
            <person name="Wiebenga A."/>
            <person name="Young D."/>
            <person name="Pisabarro A."/>
            <person name="Eastwood D.C."/>
            <person name="Martin F."/>
            <person name="Cullen D."/>
            <person name="Grigoriev I.V."/>
            <person name="Hibbett D.S."/>
        </authorList>
    </citation>
    <scope>NUCLEOTIDE SEQUENCE [LARGE SCALE GENOMIC DNA]</scope>
    <source>
        <strain evidence="3">RWD-64-598 SS2</strain>
    </source>
</reference>
<feature type="non-terminal residue" evidence="2">
    <location>
        <position position="93"/>
    </location>
</feature>
<sequence>LATFDPFGVHPFTNTSGVLPPAPQPSQYPHMVRQTHAGSTHSSGTAPDGHNPQFKNTTSLKAPAPKRATKVSQNQTALPVWVPFRPETVTPEL</sequence>
<evidence type="ECO:0000313" key="3">
    <source>
        <dbReference type="Proteomes" id="UP000053558"/>
    </source>
</evidence>
<dbReference type="KEGG" id="cput:CONPUDRAFT_42737"/>
<dbReference type="RefSeq" id="XP_007763982.1">
    <property type="nucleotide sequence ID" value="XM_007765792.1"/>
</dbReference>
<accession>A0A5M3N0T3</accession>
<evidence type="ECO:0000313" key="2">
    <source>
        <dbReference type="EMBL" id="EIW84992.1"/>
    </source>
</evidence>
<feature type="non-terminal residue" evidence="2">
    <location>
        <position position="1"/>
    </location>
</feature>
<feature type="compositionally biased region" description="Polar residues" evidence="1">
    <location>
        <begin position="36"/>
        <end position="45"/>
    </location>
</feature>
<dbReference type="OrthoDB" id="191192at2759"/>
<protein>
    <submittedName>
        <fullName evidence="2">Uncharacterized protein</fullName>
    </submittedName>
</protein>
<dbReference type="GeneID" id="19206924"/>
<organism evidence="2 3">
    <name type="scientific">Coniophora puteana (strain RWD-64-598)</name>
    <name type="common">Brown rot fungus</name>
    <dbReference type="NCBI Taxonomy" id="741705"/>
    <lineage>
        <taxon>Eukaryota</taxon>
        <taxon>Fungi</taxon>
        <taxon>Dikarya</taxon>
        <taxon>Basidiomycota</taxon>
        <taxon>Agaricomycotina</taxon>
        <taxon>Agaricomycetes</taxon>
        <taxon>Agaricomycetidae</taxon>
        <taxon>Boletales</taxon>
        <taxon>Coniophorineae</taxon>
        <taxon>Coniophoraceae</taxon>
        <taxon>Coniophora</taxon>
    </lineage>
</organism>
<evidence type="ECO:0000256" key="1">
    <source>
        <dbReference type="SAM" id="MobiDB-lite"/>
    </source>
</evidence>
<dbReference type="EMBL" id="JH711574">
    <property type="protein sequence ID" value="EIW84992.1"/>
    <property type="molecule type" value="Genomic_DNA"/>
</dbReference>
<comment type="caution">
    <text evidence="2">The sequence shown here is derived from an EMBL/GenBank/DDBJ whole genome shotgun (WGS) entry which is preliminary data.</text>
</comment>
<dbReference type="Proteomes" id="UP000053558">
    <property type="component" value="Unassembled WGS sequence"/>
</dbReference>
<keyword evidence="3" id="KW-1185">Reference proteome</keyword>
<name>A0A5M3N0T3_CONPW</name>
<dbReference type="OMA" id="IMAPSPK"/>